<evidence type="ECO:0000256" key="3">
    <source>
        <dbReference type="SAM" id="Phobius"/>
    </source>
</evidence>
<protein>
    <submittedName>
        <fullName evidence="6">Uncharacterized protein</fullName>
    </submittedName>
</protein>
<reference evidence="6" key="1">
    <citation type="submission" date="2019-08" db="EMBL/GenBank/DDBJ databases">
        <authorList>
            <person name="Kucharzyk K."/>
            <person name="Murdoch R.W."/>
            <person name="Higgins S."/>
            <person name="Loffler F."/>
        </authorList>
    </citation>
    <scope>NUCLEOTIDE SEQUENCE</scope>
</reference>
<dbReference type="Pfam" id="PF20013">
    <property type="entry name" value="GAP1-N2"/>
    <property type="match status" value="1"/>
</dbReference>
<dbReference type="EMBL" id="VSSQ01002226">
    <property type="protein sequence ID" value="MPM14108.1"/>
    <property type="molecule type" value="Genomic_DNA"/>
</dbReference>
<evidence type="ECO:0000259" key="5">
    <source>
        <dbReference type="Pfam" id="PF20014"/>
    </source>
</evidence>
<dbReference type="AlphaFoldDB" id="A0A644XEA7"/>
<feature type="transmembrane region" description="Helical" evidence="3">
    <location>
        <begin position="349"/>
        <end position="370"/>
    </location>
</feature>
<comment type="caution">
    <text evidence="6">The sequence shown here is derived from an EMBL/GenBank/DDBJ whole genome shotgun (WGS) entry which is preliminary data.</text>
</comment>
<organism evidence="6">
    <name type="scientific">bioreactor metagenome</name>
    <dbReference type="NCBI Taxonomy" id="1076179"/>
    <lineage>
        <taxon>unclassified sequences</taxon>
        <taxon>metagenomes</taxon>
        <taxon>ecological metagenomes</taxon>
    </lineage>
</organism>
<feature type="region of interest" description="Disordered" evidence="2">
    <location>
        <begin position="289"/>
        <end position="313"/>
    </location>
</feature>
<dbReference type="InterPro" id="IPR045402">
    <property type="entry name" value="GAP1-N2"/>
</dbReference>
<keyword evidence="3" id="KW-1133">Transmembrane helix</keyword>
<evidence type="ECO:0000256" key="1">
    <source>
        <dbReference type="SAM" id="Coils"/>
    </source>
</evidence>
<keyword evidence="1" id="KW-0175">Coiled coil</keyword>
<evidence type="ECO:0000313" key="6">
    <source>
        <dbReference type="EMBL" id="MPM14108.1"/>
    </source>
</evidence>
<keyword evidence="3" id="KW-0812">Transmembrane</keyword>
<evidence type="ECO:0000259" key="4">
    <source>
        <dbReference type="Pfam" id="PF20013"/>
    </source>
</evidence>
<feature type="coiled-coil region" evidence="1">
    <location>
        <begin position="782"/>
        <end position="816"/>
    </location>
</feature>
<dbReference type="Pfam" id="PF20014">
    <property type="entry name" value="GAP1-M"/>
    <property type="match status" value="1"/>
</dbReference>
<name>A0A644XEA7_9ZZZZ</name>
<evidence type="ECO:0000256" key="2">
    <source>
        <dbReference type="SAM" id="MobiDB-lite"/>
    </source>
</evidence>
<sequence length="872" mass="96109">MFELVYTSAPRGLFPGRSGYATVALSAGMPPNLVTPVENLSGYSFTCRAGQFRAELNPVCCSYLKLHYGNLTLRVASRIAPNGLDYSGRNNKIAHHLIFESPEELAAIPGGACNLFRGGDNFLTDYREAPRELPIRRITHSGLPATLPARAWQNHTGDAGWAGVAAARLQADPAQPFYVVYPAGTEVAVLLELAAEISALLPTEDRDDFTFSTFFSKEQPGAHCFLRMIPDFSPLLGNLRRFHAAALITLSPGQAVSIPEEYTSHPLVDLARRGYEPIELDAIPPAAAGAAPTAAAPGQTPAAATAGPAETRGVRLSPPLAEQKIMAVPARARILSRETVTDRAAERKLLFLLLTALFLLTIPGVIYFSIFRDTAPENPPQQTEVRIATGPLPVRTMPANPSPEPLPANPSDAIHPKSVPVPNGVPTPPSPVGTPDWNMARNSAIPLAQHYPAAGLEMLKAWRRMAGSQNYRIILPGVLPRCHGVDVIFGRLGNTSGDLREFVARANDRRLFIYSGRSGAGSPLRPETDPGAPRLQIELDENTQTIQFTPAGGNSADLIKPSIDGITVLLLAVPDGFVSWSPVFRPEYLDSIPAGQVNFDPGKQQLAYRLSDAERAFEQDIDIYVGKFKRANFGKAPFPVDKWNKTVRALSTAWDELKKSQTALIAMTPADTEPPALDDLDRLCRQLENFFQQKDKTREECLAEYDRVVFPFLKQFRSTRYNPAAGSGPMTEKLIERLAMLHEALQKIYSRDAKKAMREEFKTELQNRMPPIQIQCEELDKVAAMNVELKTRQDRLRQIQRELEQQREEIRRQLNDIDPELSIRFDGLVSVSEKTGVNASELDESKLQSLLEFINARLIRRQTNPGDEGNQS</sequence>
<feature type="domain" description="GTPase-associated protein 1 N-terminal" evidence="4">
    <location>
        <begin position="3"/>
        <end position="105"/>
    </location>
</feature>
<feature type="domain" description="GTPase-associated protein 1 middle" evidence="5">
    <location>
        <begin position="155"/>
        <end position="242"/>
    </location>
</feature>
<gene>
    <name evidence="6" type="ORF">SDC9_60468</name>
</gene>
<dbReference type="InterPro" id="IPR045401">
    <property type="entry name" value="GAP1-M"/>
</dbReference>
<feature type="compositionally biased region" description="Low complexity" evidence="2">
    <location>
        <begin position="289"/>
        <end position="309"/>
    </location>
</feature>
<accession>A0A644XEA7</accession>
<proteinExistence type="predicted"/>
<keyword evidence="3" id="KW-0472">Membrane</keyword>